<name>A0A446CFE9_9BURK</name>
<proteinExistence type="predicted"/>
<evidence type="ECO:0000313" key="1">
    <source>
        <dbReference type="EMBL" id="SSW66616.1"/>
    </source>
</evidence>
<organism evidence="1 2">
    <name type="scientific">Achromobacter veterisilvae</name>
    <dbReference type="NCBI Taxonomy" id="2069367"/>
    <lineage>
        <taxon>Bacteria</taxon>
        <taxon>Pseudomonadati</taxon>
        <taxon>Pseudomonadota</taxon>
        <taxon>Betaproteobacteria</taxon>
        <taxon>Burkholderiales</taxon>
        <taxon>Alcaligenaceae</taxon>
        <taxon>Achromobacter</taxon>
    </lineage>
</organism>
<dbReference type="GO" id="GO:0019058">
    <property type="term" value="P:viral life cycle"/>
    <property type="evidence" value="ECO:0007669"/>
    <property type="project" value="InterPro"/>
</dbReference>
<dbReference type="InterPro" id="IPR004174">
    <property type="entry name" value="GpW"/>
</dbReference>
<evidence type="ECO:0008006" key="3">
    <source>
        <dbReference type="Google" id="ProtNLM"/>
    </source>
</evidence>
<dbReference type="SUPFAM" id="SSF64210">
    <property type="entry name" value="Head-to-tail joining protein W, gpW"/>
    <property type="match status" value="1"/>
</dbReference>
<dbReference type="Pfam" id="PF02831">
    <property type="entry name" value="gpW"/>
    <property type="match status" value="1"/>
</dbReference>
<dbReference type="OrthoDB" id="8780629at2"/>
<gene>
    <name evidence="1" type="ORF">AVE30378_02155</name>
</gene>
<dbReference type="Gene3D" id="3.30.1580.10">
    <property type="entry name" value="Head-to-tail joining protein W"/>
    <property type="match status" value="1"/>
</dbReference>
<accession>A0A446CFE9</accession>
<dbReference type="RefSeq" id="WP_129240865.1">
    <property type="nucleotide sequence ID" value="NZ_UFQC01000010.1"/>
</dbReference>
<dbReference type="EMBL" id="UFQC01000010">
    <property type="protein sequence ID" value="SSW66616.1"/>
    <property type="molecule type" value="Genomic_DNA"/>
</dbReference>
<evidence type="ECO:0000313" key="2">
    <source>
        <dbReference type="Proteomes" id="UP000289465"/>
    </source>
</evidence>
<dbReference type="InterPro" id="IPR036626">
    <property type="entry name" value="GpW_sf"/>
</dbReference>
<sequence>MSVYDGMSRAEMQARLAALKAAYFELLTGKQVAAASYAQSDGSKSVTYRAADMSRLQGEIALLQQLLGIAPRARRQISFVMR</sequence>
<protein>
    <recommendedName>
        <fullName evidence="3">Phage head-tail adapter protein</fullName>
    </recommendedName>
</protein>
<reference evidence="1 2" key="1">
    <citation type="submission" date="2018-07" db="EMBL/GenBank/DDBJ databases">
        <authorList>
            <person name="Peeters C."/>
        </authorList>
    </citation>
    <scope>NUCLEOTIDE SEQUENCE [LARGE SCALE GENOMIC DNA]</scope>
    <source>
        <strain evidence="1 2">LMG 30378</strain>
    </source>
</reference>
<dbReference type="Proteomes" id="UP000289465">
    <property type="component" value="Unassembled WGS sequence"/>
</dbReference>
<dbReference type="AlphaFoldDB" id="A0A446CFE9"/>